<feature type="region of interest" description="Disordered" evidence="1">
    <location>
        <begin position="169"/>
        <end position="337"/>
    </location>
</feature>
<feature type="compositionally biased region" description="Low complexity" evidence="1">
    <location>
        <begin position="227"/>
        <end position="238"/>
    </location>
</feature>
<accession>A0A150GLK2</accession>
<dbReference type="EMBL" id="LSYV01000016">
    <property type="protein sequence ID" value="KXZ50671.1"/>
    <property type="molecule type" value="Genomic_DNA"/>
</dbReference>
<protein>
    <submittedName>
        <fullName evidence="2">Uncharacterized protein</fullName>
    </submittedName>
</protein>
<feature type="compositionally biased region" description="Basic and acidic residues" evidence="1">
    <location>
        <begin position="208"/>
        <end position="220"/>
    </location>
</feature>
<dbReference type="AlphaFoldDB" id="A0A150GLK2"/>
<keyword evidence="3" id="KW-1185">Reference proteome</keyword>
<name>A0A150GLK2_GONPE</name>
<comment type="caution">
    <text evidence="2">The sequence shown here is derived from an EMBL/GenBank/DDBJ whole genome shotgun (WGS) entry which is preliminary data.</text>
</comment>
<feature type="compositionally biased region" description="Low complexity" evidence="1">
    <location>
        <begin position="285"/>
        <end position="297"/>
    </location>
</feature>
<sequence length="370" mass="38506">MLLAPGGTDSAAVGAGACLLSGPAACTLTSLTCRAALPEEVLGIAAQYLPDAIAAGLACCSRAAAVLSPRWREERPAAAVEEGPRRDLLELTAKLLFVALQCARASTKLLLLRTATAALPDATPATAPPPRCVSNCAGPCGWELCLTVALCRYHMADVDAFLEQQAAEGAEKGGGRARQRVKPGSQQQQRSDGGGRGSQQKPLPEIPQQHEHEGKLREASVRGSSQAAGPATVGVGAARQAEAERGWAPGGAGGGSGGSGRHGREPAAPAEGGTAGRKRPRNDLEPAADAAQAPAEEGATKKVKRKRKQRRQPSNPFVAACLRETGGRESGSDDDWSDLEDFIVCQPERDYLALFSKKYGYAPDDDSDQD</sequence>
<proteinExistence type="predicted"/>
<evidence type="ECO:0000313" key="2">
    <source>
        <dbReference type="EMBL" id="KXZ50671.1"/>
    </source>
</evidence>
<dbReference type="OrthoDB" id="553307at2759"/>
<organism evidence="2 3">
    <name type="scientific">Gonium pectorale</name>
    <name type="common">Green alga</name>
    <dbReference type="NCBI Taxonomy" id="33097"/>
    <lineage>
        <taxon>Eukaryota</taxon>
        <taxon>Viridiplantae</taxon>
        <taxon>Chlorophyta</taxon>
        <taxon>core chlorophytes</taxon>
        <taxon>Chlorophyceae</taxon>
        <taxon>CS clade</taxon>
        <taxon>Chlamydomonadales</taxon>
        <taxon>Volvocaceae</taxon>
        <taxon>Gonium</taxon>
    </lineage>
</organism>
<dbReference type="Proteomes" id="UP000075714">
    <property type="component" value="Unassembled WGS sequence"/>
</dbReference>
<feature type="compositionally biased region" description="Gly residues" evidence="1">
    <location>
        <begin position="248"/>
        <end position="260"/>
    </location>
</feature>
<reference evidence="3" key="1">
    <citation type="journal article" date="2016" name="Nat. Commun.">
        <title>The Gonium pectorale genome demonstrates co-option of cell cycle regulation during the evolution of multicellularity.</title>
        <authorList>
            <person name="Hanschen E.R."/>
            <person name="Marriage T.N."/>
            <person name="Ferris P.J."/>
            <person name="Hamaji T."/>
            <person name="Toyoda A."/>
            <person name="Fujiyama A."/>
            <person name="Neme R."/>
            <person name="Noguchi H."/>
            <person name="Minakuchi Y."/>
            <person name="Suzuki M."/>
            <person name="Kawai-Toyooka H."/>
            <person name="Smith D.R."/>
            <person name="Sparks H."/>
            <person name="Anderson J."/>
            <person name="Bakaric R."/>
            <person name="Luria V."/>
            <person name="Karger A."/>
            <person name="Kirschner M.W."/>
            <person name="Durand P.M."/>
            <person name="Michod R.E."/>
            <person name="Nozaki H."/>
            <person name="Olson B.J."/>
        </authorList>
    </citation>
    <scope>NUCLEOTIDE SEQUENCE [LARGE SCALE GENOMIC DNA]</scope>
    <source>
        <strain evidence="3">NIES-2863</strain>
    </source>
</reference>
<gene>
    <name evidence="2" type="ORF">GPECTOR_15g355</name>
</gene>
<evidence type="ECO:0000313" key="3">
    <source>
        <dbReference type="Proteomes" id="UP000075714"/>
    </source>
</evidence>
<feature type="compositionally biased region" description="Basic residues" evidence="1">
    <location>
        <begin position="301"/>
        <end position="311"/>
    </location>
</feature>
<evidence type="ECO:0000256" key="1">
    <source>
        <dbReference type="SAM" id="MobiDB-lite"/>
    </source>
</evidence>